<comment type="caution">
    <text evidence="1">The sequence shown here is derived from an EMBL/GenBank/DDBJ whole genome shotgun (WGS) entry which is preliminary data.</text>
</comment>
<organism evidence="1 2">
    <name type="scientific">Pseudolactococcus laudensis</name>
    <dbReference type="NCBI Taxonomy" id="1494461"/>
    <lineage>
        <taxon>Bacteria</taxon>
        <taxon>Bacillati</taxon>
        <taxon>Bacillota</taxon>
        <taxon>Bacilli</taxon>
        <taxon>Lactobacillales</taxon>
        <taxon>Streptococcaceae</taxon>
        <taxon>Pseudolactococcus</taxon>
    </lineage>
</organism>
<dbReference type="AlphaFoldDB" id="A0A7V8N1Z5"/>
<name>A0A7V8N1Z5_9LACT</name>
<reference evidence="1 2" key="1">
    <citation type="submission" date="2020-07" db="EMBL/GenBank/DDBJ databases">
        <authorList>
            <person name="Hilgarth M."/>
            <person name="Werum V."/>
            <person name="Vogel R.F."/>
        </authorList>
    </citation>
    <scope>NUCLEOTIDE SEQUENCE [LARGE SCALE GENOMIC DNA]</scope>
    <source>
        <strain evidence="1 2">DSM 28961</strain>
    </source>
</reference>
<dbReference type="RefSeq" id="WP_180747285.1">
    <property type="nucleotide sequence ID" value="NZ_CBCRWQ010000015.1"/>
</dbReference>
<keyword evidence="2" id="KW-1185">Reference proteome</keyword>
<protein>
    <submittedName>
        <fullName evidence="1">Uncharacterized protein</fullName>
    </submittedName>
</protein>
<dbReference type="Proteomes" id="UP000530186">
    <property type="component" value="Unassembled WGS sequence"/>
</dbReference>
<evidence type="ECO:0000313" key="2">
    <source>
        <dbReference type="Proteomes" id="UP000530186"/>
    </source>
</evidence>
<dbReference type="EMBL" id="JACBNY010000016">
    <property type="protein sequence ID" value="MBA0017156.1"/>
    <property type="molecule type" value="Genomic_DNA"/>
</dbReference>
<gene>
    <name evidence="1" type="ORF">HZR21_08495</name>
</gene>
<sequence length="62" mass="7175">MKNDVKVIEHNLSCRCHRREETFEIEVKSFTVQYSAKSADSPPMSDNDKRVIADALKNYKNS</sequence>
<proteinExistence type="predicted"/>
<accession>A0A7V8N1Z5</accession>
<dbReference type="GeneID" id="303195555"/>
<evidence type="ECO:0000313" key="1">
    <source>
        <dbReference type="EMBL" id="MBA0017156.1"/>
    </source>
</evidence>